<keyword evidence="6" id="KW-1133">Transmembrane helix</keyword>
<feature type="binding site" description="axial binding residue" evidence="5">
    <location>
        <position position="442"/>
    </location>
    <ligand>
        <name>heme</name>
        <dbReference type="ChEBI" id="CHEBI:30413"/>
    </ligand>
    <ligandPart>
        <name>Fe</name>
        <dbReference type="ChEBI" id="CHEBI:18248"/>
    </ligandPart>
</feature>
<dbReference type="Pfam" id="PF00067">
    <property type="entry name" value="p450"/>
    <property type="match status" value="1"/>
</dbReference>
<reference evidence="7" key="1">
    <citation type="journal article" date="2020" name="Stud. Mycol.">
        <title>101 Dothideomycetes genomes: a test case for predicting lifestyles and emergence of pathogens.</title>
        <authorList>
            <person name="Haridas S."/>
            <person name="Albert R."/>
            <person name="Binder M."/>
            <person name="Bloem J."/>
            <person name="Labutti K."/>
            <person name="Salamov A."/>
            <person name="Andreopoulos B."/>
            <person name="Baker S."/>
            <person name="Barry K."/>
            <person name="Bills G."/>
            <person name="Bluhm B."/>
            <person name="Cannon C."/>
            <person name="Castanera R."/>
            <person name="Culley D."/>
            <person name="Daum C."/>
            <person name="Ezra D."/>
            <person name="Gonzalez J."/>
            <person name="Henrissat B."/>
            <person name="Kuo A."/>
            <person name="Liang C."/>
            <person name="Lipzen A."/>
            <person name="Lutzoni F."/>
            <person name="Magnuson J."/>
            <person name="Mondo S."/>
            <person name="Nolan M."/>
            <person name="Ohm R."/>
            <person name="Pangilinan J."/>
            <person name="Park H.-J."/>
            <person name="Ramirez L."/>
            <person name="Alfaro M."/>
            <person name="Sun H."/>
            <person name="Tritt A."/>
            <person name="Yoshinaga Y."/>
            <person name="Zwiers L.-H."/>
            <person name="Turgeon B."/>
            <person name="Goodwin S."/>
            <person name="Spatafora J."/>
            <person name="Crous P."/>
            <person name="Grigoriev I."/>
        </authorList>
    </citation>
    <scope>NUCLEOTIDE SEQUENCE</scope>
    <source>
        <strain evidence="7">CBS 627.86</strain>
    </source>
</reference>
<dbReference type="InterPro" id="IPR050121">
    <property type="entry name" value="Cytochrome_P450_monoxygenase"/>
</dbReference>
<comment type="cofactor">
    <cofactor evidence="1 5">
        <name>heme</name>
        <dbReference type="ChEBI" id="CHEBI:30413"/>
    </cofactor>
</comment>
<dbReference type="AlphaFoldDB" id="A0A6A5YTV8"/>
<dbReference type="PRINTS" id="PR00463">
    <property type="entry name" value="EP450I"/>
</dbReference>
<dbReference type="GO" id="GO:0016705">
    <property type="term" value="F:oxidoreductase activity, acting on paired donors, with incorporation or reduction of molecular oxygen"/>
    <property type="evidence" value="ECO:0007669"/>
    <property type="project" value="InterPro"/>
</dbReference>
<name>A0A6A5YTV8_9PLEO</name>
<evidence type="ECO:0000256" key="5">
    <source>
        <dbReference type="PIRSR" id="PIRSR602401-1"/>
    </source>
</evidence>
<evidence type="ECO:0000256" key="1">
    <source>
        <dbReference type="ARBA" id="ARBA00001971"/>
    </source>
</evidence>
<evidence type="ECO:0000256" key="4">
    <source>
        <dbReference type="ARBA" id="ARBA00023004"/>
    </source>
</evidence>
<sequence length="518" mass="58961">MEITRGQSWPSVIATVVAAAFLYGFMRLFQHRRAYKDLPKPPHHFLWGHLKLMGETFALFPGNPHFQVVITTLQRKYNLPGLWYLDLWPIGPTQMIVTDPDLALYVTVHKNHPKHPAEAIFVDPVVGNNNIVTVDGPRWKHLHNMLAPAFGVSRVRDMLPMVAEEVMAYREALKKFAQSGEIFSLAKTTNNLTFDIIGKAIFGFSMGAQSNGNALMIFEEICHAFSIERDSWDPIKRYFARQKRLAVIKRMDLILEGMVRERFEAVRRENLDVSKKIGLSIMSYVIASIVSANLTLLLGGSGTTTDTVCFTFMLLSVHPEIVQKLREEHDRVFTPGIEASYAMLCEQPNKINELEYTTNVIKETLRLYPIGNTARGADSTGFVAYEGVQYPTKDQMICPVQFAMQHDPRIFPNPEKYDPDRFTRDESPRHAWRPFERGPRACLGQSLAMDEIRTILLLTVRDFDFKCANLKPNKVQRVPWTDIDLTFGDRGFQEFVFEARPRDGMPMIVSSASTANGL</sequence>
<dbReference type="SUPFAM" id="SSF48264">
    <property type="entry name" value="Cytochrome P450"/>
    <property type="match status" value="1"/>
</dbReference>
<keyword evidence="5" id="KW-0349">Heme</keyword>
<gene>
    <name evidence="7" type="ORF">BDV96DRAFT_604848</name>
</gene>
<evidence type="ECO:0000256" key="2">
    <source>
        <dbReference type="ARBA" id="ARBA00010617"/>
    </source>
</evidence>
<accession>A0A6A5YTV8</accession>
<dbReference type="EMBL" id="ML977342">
    <property type="protein sequence ID" value="KAF2109528.1"/>
    <property type="molecule type" value="Genomic_DNA"/>
</dbReference>
<proteinExistence type="inferred from homology"/>
<evidence type="ECO:0000313" key="8">
    <source>
        <dbReference type="Proteomes" id="UP000799770"/>
    </source>
</evidence>
<dbReference type="InterPro" id="IPR002401">
    <property type="entry name" value="Cyt_P450_E_grp-I"/>
</dbReference>
<dbReference type="GO" id="GO:0020037">
    <property type="term" value="F:heme binding"/>
    <property type="evidence" value="ECO:0007669"/>
    <property type="project" value="InterPro"/>
</dbReference>
<keyword evidence="4 5" id="KW-0408">Iron</keyword>
<dbReference type="Proteomes" id="UP000799770">
    <property type="component" value="Unassembled WGS sequence"/>
</dbReference>
<dbReference type="GO" id="GO:0005506">
    <property type="term" value="F:iron ion binding"/>
    <property type="evidence" value="ECO:0007669"/>
    <property type="project" value="InterPro"/>
</dbReference>
<evidence type="ECO:0000256" key="3">
    <source>
        <dbReference type="ARBA" id="ARBA00022723"/>
    </source>
</evidence>
<dbReference type="Gene3D" id="1.10.630.10">
    <property type="entry name" value="Cytochrome P450"/>
    <property type="match status" value="1"/>
</dbReference>
<feature type="transmembrane region" description="Helical" evidence="6">
    <location>
        <begin position="12"/>
        <end position="29"/>
    </location>
</feature>
<keyword evidence="6" id="KW-0812">Transmembrane</keyword>
<organism evidence="7 8">
    <name type="scientific">Lophiotrema nucula</name>
    <dbReference type="NCBI Taxonomy" id="690887"/>
    <lineage>
        <taxon>Eukaryota</taxon>
        <taxon>Fungi</taxon>
        <taxon>Dikarya</taxon>
        <taxon>Ascomycota</taxon>
        <taxon>Pezizomycotina</taxon>
        <taxon>Dothideomycetes</taxon>
        <taxon>Pleosporomycetidae</taxon>
        <taxon>Pleosporales</taxon>
        <taxon>Lophiotremataceae</taxon>
        <taxon>Lophiotrema</taxon>
    </lineage>
</organism>
<keyword evidence="3 5" id="KW-0479">Metal-binding</keyword>
<keyword evidence="6" id="KW-0472">Membrane</keyword>
<evidence type="ECO:0000256" key="6">
    <source>
        <dbReference type="SAM" id="Phobius"/>
    </source>
</evidence>
<dbReference type="InterPro" id="IPR036396">
    <property type="entry name" value="Cyt_P450_sf"/>
</dbReference>
<dbReference type="GO" id="GO:0004497">
    <property type="term" value="F:monooxygenase activity"/>
    <property type="evidence" value="ECO:0007669"/>
    <property type="project" value="InterPro"/>
</dbReference>
<comment type="similarity">
    <text evidence="2">Belongs to the cytochrome P450 family.</text>
</comment>
<dbReference type="PRINTS" id="PR00385">
    <property type="entry name" value="P450"/>
</dbReference>
<dbReference type="InterPro" id="IPR001128">
    <property type="entry name" value="Cyt_P450"/>
</dbReference>
<protein>
    <submittedName>
        <fullName evidence="7">Cytochrome P450</fullName>
    </submittedName>
</protein>
<dbReference type="OrthoDB" id="10029320at2759"/>
<evidence type="ECO:0000313" key="7">
    <source>
        <dbReference type="EMBL" id="KAF2109528.1"/>
    </source>
</evidence>
<dbReference type="PANTHER" id="PTHR24305">
    <property type="entry name" value="CYTOCHROME P450"/>
    <property type="match status" value="1"/>
</dbReference>
<dbReference type="PANTHER" id="PTHR24305:SF232">
    <property type="entry name" value="P450, PUTATIVE (EUROFUNG)-RELATED"/>
    <property type="match status" value="1"/>
</dbReference>
<dbReference type="CDD" id="cd11051">
    <property type="entry name" value="CYP59-like"/>
    <property type="match status" value="1"/>
</dbReference>
<keyword evidence="8" id="KW-1185">Reference proteome</keyword>